<keyword evidence="2 7" id="KW-0813">Transport</keyword>
<keyword evidence="3" id="KW-1003">Cell membrane</keyword>
<dbReference type="CDD" id="cd06261">
    <property type="entry name" value="TM_PBP2"/>
    <property type="match status" value="1"/>
</dbReference>
<feature type="domain" description="ABC transmembrane type-1" evidence="9">
    <location>
        <begin position="113"/>
        <end position="327"/>
    </location>
</feature>
<feature type="transmembrane region" description="Helical" evidence="7">
    <location>
        <begin position="57"/>
        <end position="83"/>
    </location>
</feature>
<sequence length="335" mass="36856">MRLSVARAASRDRRPPQQEPAAERAGGVRAPRPPRRRTEPAGTGAPAWWHRRGVQGWLYAAPTAVIVGVLFLAPLVLVVWMSLNRWPLLGRPTFNAPDNYTKITDNALFLDAVAFTLKYTAIITVLLLLLALGLALLVQERRPGVGFFRTAFFLPGAVGFAAAALLFYGMLNNQFGPIDPILQTLGVIDEPIRWIGTPDMALFSTIVLVLWRFAGFNMLILLTGLQAIPTEVYEAARSDGANRWQVFTRITLPLLRPTIALMLILCVTGSLLAFDQFFIFTNGGPDNSTVSMVMVIYRAAFLRFDLGGAAALSVVLLVALVALNVLQMRVLRRSR</sequence>
<gene>
    <name evidence="10" type="ORF">SAMN04489764_4434</name>
</gene>
<feature type="compositionally biased region" description="Low complexity" evidence="8">
    <location>
        <begin position="19"/>
        <end position="30"/>
    </location>
</feature>
<feature type="transmembrane region" description="Helical" evidence="7">
    <location>
        <begin position="191"/>
        <end position="211"/>
    </location>
</feature>
<evidence type="ECO:0000256" key="2">
    <source>
        <dbReference type="ARBA" id="ARBA00022448"/>
    </source>
</evidence>
<evidence type="ECO:0000259" key="9">
    <source>
        <dbReference type="PROSITE" id="PS50928"/>
    </source>
</evidence>
<reference evidence="10 11" key="1">
    <citation type="submission" date="2016-10" db="EMBL/GenBank/DDBJ databases">
        <authorList>
            <person name="de Groot N.N."/>
        </authorList>
    </citation>
    <scope>NUCLEOTIDE SEQUENCE [LARGE SCALE GENOMIC DNA]</scope>
    <source>
        <strain evidence="10 11">DSM 43794</strain>
    </source>
</reference>
<keyword evidence="4 7" id="KW-0812">Transmembrane</keyword>
<feature type="transmembrane region" description="Helical" evidence="7">
    <location>
        <begin position="259"/>
        <end position="280"/>
    </location>
</feature>
<dbReference type="InterPro" id="IPR000515">
    <property type="entry name" value="MetI-like"/>
</dbReference>
<organism evidence="10 11">
    <name type="scientific">Thermostaphylospora chromogena</name>
    <dbReference type="NCBI Taxonomy" id="35622"/>
    <lineage>
        <taxon>Bacteria</taxon>
        <taxon>Bacillati</taxon>
        <taxon>Actinomycetota</taxon>
        <taxon>Actinomycetes</taxon>
        <taxon>Streptosporangiales</taxon>
        <taxon>Thermomonosporaceae</taxon>
        <taxon>Thermostaphylospora</taxon>
    </lineage>
</organism>
<name>A0A1H1HH74_9ACTN</name>
<evidence type="ECO:0000256" key="7">
    <source>
        <dbReference type="RuleBase" id="RU363032"/>
    </source>
</evidence>
<keyword evidence="5 7" id="KW-1133">Transmembrane helix</keyword>
<comment type="similarity">
    <text evidence="7">Belongs to the binding-protein-dependent transport system permease family.</text>
</comment>
<dbReference type="InterPro" id="IPR051393">
    <property type="entry name" value="ABC_transporter_permease"/>
</dbReference>
<feature type="transmembrane region" description="Helical" evidence="7">
    <location>
        <begin position="300"/>
        <end position="326"/>
    </location>
</feature>
<dbReference type="PROSITE" id="PS50928">
    <property type="entry name" value="ABC_TM1"/>
    <property type="match status" value="1"/>
</dbReference>
<keyword evidence="11" id="KW-1185">Reference proteome</keyword>
<evidence type="ECO:0000256" key="5">
    <source>
        <dbReference type="ARBA" id="ARBA00022989"/>
    </source>
</evidence>
<dbReference type="InterPro" id="IPR035906">
    <property type="entry name" value="MetI-like_sf"/>
</dbReference>
<dbReference type="EMBL" id="FNKK01000002">
    <property type="protein sequence ID" value="SDR24774.1"/>
    <property type="molecule type" value="Genomic_DNA"/>
</dbReference>
<evidence type="ECO:0000313" key="11">
    <source>
        <dbReference type="Proteomes" id="UP000217103"/>
    </source>
</evidence>
<dbReference type="RefSeq" id="WP_093261584.1">
    <property type="nucleotide sequence ID" value="NZ_FNKK01000002.1"/>
</dbReference>
<accession>A0A1H1HH74</accession>
<comment type="subcellular location">
    <subcellularLocation>
        <location evidence="1 7">Cell membrane</location>
        <topology evidence="1 7">Multi-pass membrane protein</topology>
    </subcellularLocation>
</comment>
<dbReference type="Gene3D" id="1.10.3720.10">
    <property type="entry name" value="MetI-like"/>
    <property type="match status" value="1"/>
</dbReference>
<protein>
    <submittedName>
        <fullName evidence="10">Carbohydrate ABC transporter membrane protein 1, CUT1 family</fullName>
    </submittedName>
</protein>
<proteinExistence type="inferred from homology"/>
<dbReference type="PANTHER" id="PTHR30193">
    <property type="entry name" value="ABC TRANSPORTER PERMEASE PROTEIN"/>
    <property type="match status" value="1"/>
</dbReference>
<evidence type="ECO:0000313" key="10">
    <source>
        <dbReference type="EMBL" id="SDR24774.1"/>
    </source>
</evidence>
<feature type="transmembrane region" description="Helical" evidence="7">
    <location>
        <begin position="150"/>
        <end position="171"/>
    </location>
</feature>
<dbReference type="Proteomes" id="UP000217103">
    <property type="component" value="Unassembled WGS sequence"/>
</dbReference>
<feature type="transmembrane region" description="Helical" evidence="7">
    <location>
        <begin position="119"/>
        <end position="138"/>
    </location>
</feature>
<dbReference type="STRING" id="35622.SAMN04489764_4434"/>
<evidence type="ECO:0000256" key="6">
    <source>
        <dbReference type="ARBA" id="ARBA00023136"/>
    </source>
</evidence>
<dbReference type="SUPFAM" id="SSF161098">
    <property type="entry name" value="MetI-like"/>
    <property type="match status" value="1"/>
</dbReference>
<dbReference type="GO" id="GO:0005886">
    <property type="term" value="C:plasma membrane"/>
    <property type="evidence" value="ECO:0007669"/>
    <property type="project" value="UniProtKB-SubCell"/>
</dbReference>
<keyword evidence="6 7" id="KW-0472">Membrane</keyword>
<dbReference type="OrthoDB" id="145927at2"/>
<dbReference type="Pfam" id="PF00528">
    <property type="entry name" value="BPD_transp_1"/>
    <property type="match status" value="1"/>
</dbReference>
<evidence type="ECO:0000256" key="8">
    <source>
        <dbReference type="SAM" id="MobiDB-lite"/>
    </source>
</evidence>
<dbReference type="AlphaFoldDB" id="A0A1H1HH74"/>
<dbReference type="GO" id="GO:0055085">
    <property type="term" value="P:transmembrane transport"/>
    <property type="evidence" value="ECO:0007669"/>
    <property type="project" value="InterPro"/>
</dbReference>
<evidence type="ECO:0000256" key="4">
    <source>
        <dbReference type="ARBA" id="ARBA00022692"/>
    </source>
</evidence>
<feature type="region of interest" description="Disordered" evidence="8">
    <location>
        <begin position="1"/>
        <end position="45"/>
    </location>
</feature>
<dbReference type="PANTHER" id="PTHR30193:SF37">
    <property type="entry name" value="INNER MEMBRANE ABC TRANSPORTER PERMEASE PROTEIN YCJO"/>
    <property type="match status" value="1"/>
</dbReference>
<evidence type="ECO:0000256" key="1">
    <source>
        <dbReference type="ARBA" id="ARBA00004651"/>
    </source>
</evidence>
<evidence type="ECO:0000256" key="3">
    <source>
        <dbReference type="ARBA" id="ARBA00022475"/>
    </source>
</evidence>